<organism evidence="3 4">
    <name type="scientific">Pelolinea submarina</name>
    <dbReference type="NCBI Taxonomy" id="913107"/>
    <lineage>
        <taxon>Bacteria</taxon>
        <taxon>Bacillati</taxon>
        <taxon>Chloroflexota</taxon>
        <taxon>Anaerolineae</taxon>
        <taxon>Anaerolineales</taxon>
        <taxon>Anaerolineaceae</taxon>
        <taxon>Pelolinea</taxon>
    </lineage>
</organism>
<reference evidence="3 4" key="1">
    <citation type="submission" date="2018-08" db="EMBL/GenBank/DDBJ databases">
        <title>Genomic Encyclopedia of Type Strains, Phase IV (KMG-IV): sequencing the most valuable type-strain genomes for metagenomic binning, comparative biology and taxonomic classification.</title>
        <authorList>
            <person name="Goeker M."/>
        </authorList>
    </citation>
    <scope>NUCLEOTIDE SEQUENCE [LARGE SCALE GENOMIC DNA]</scope>
    <source>
        <strain evidence="3 4">DSM 23923</strain>
    </source>
</reference>
<gene>
    <name evidence="3" type="ORF">DFR64_2100</name>
</gene>
<comment type="similarity">
    <text evidence="1">Belongs to the NAD(P)-dependent epimerase/dehydratase family.</text>
</comment>
<comment type="caution">
    <text evidence="3">The sequence shown here is derived from an EMBL/GenBank/DDBJ whole genome shotgun (WGS) entry which is preliminary data.</text>
</comment>
<dbReference type="AlphaFoldDB" id="A0A347ZP93"/>
<evidence type="ECO:0000313" key="4">
    <source>
        <dbReference type="Proteomes" id="UP000256388"/>
    </source>
</evidence>
<dbReference type="SUPFAM" id="SSF51735">
    <property type="entry name" value="NAD(P)-binding Rossmann-fold domains"/>
    <property type="match status" value="1"/>
</dbReference>
<evidence type="ECO:0000256" key="1">
    <source>
        <dbReference type="ARBA" id="ARBA00007637"/>
    </source>
</evidence>
<proteinExistence type="inferred from homology"/>
<dbReference type="OrthoDB" id="9803061at2"/>
<evidence type="ECO:0000313" key="3">
    <source>
        <dbReference type="EMBL" id="REG08725.1"/>
    </source>
</evidence>
<dbReference type="Gene3D" id="3.40.50.720">
    <property type="entry name" value="NAD(P)-binding Rossmann-like Domain"/>
    <property type="match status" value="1"/>
</dbReference>
<dbReference type="Proteomes" id="UP000256388">
    <property type="component" value="Unassembled WGS sequence"/>
</dbReference>
<sequence length="324" mass="36254">MDSQFRFKKALVTGGAGFIGSHLVEELVNLGVETISIDNYFAGKHENLAHLKKFPNFQEVECDTRDYDKLDQLLPGVEVIFNEAASKKTICMRDPGMDLQINGGGTLNLLQLSIKHGVKKFVHASTGSVYGEPQYKPQDEKHPLNPTSYYGVSKLAGERYVKVFEHIYGLDTTVLRYFHVYGPRQESSDVGGVVSIFVRKMLHGEPIVIFGSGLQERSFTYVKDVVKANILAAEKSEAKGMVFNCASGIKVTIKELADMVAEQLGINELEIIYKDWTPGDIKVFDINNALICERLGIDFLTDFSKGLAKTIEWSKDYFSKDFEN</sequence>
<dbReference type="InterPro" id="IPR001509">
    <property type="entry name" value="Epimerase_deHydtase"/>
</dbReference>
<dbReference type="EMBL" id="QUMS01000002">
    <property type="protein sequence ID" value="REG08725.1"/>
    <property type="molecule type" value="Genomic_DNA"/>
</dbReference>
<accession>A0A347ZP93</accession>
<dbReference type="Gene3D" id="3.90.25.10">
    <property type="entry name" value="UDP-galactose 4-epimerase, domain 1"/>
    <property type="match status" value="1"/>
</dbReference>
<name>A0A347ZP93_9CHLR</name>
<feature type="domain" description="NAD-dependent epimerase/dehydratase" evidence="2">
    <location>
        <begin position="10"/>
        <end position="246"/>
    </location>
</feature>
<dbReference type="InterPro" id="IPR036291">
    <property type="entry name" value="NAD(P)-bd_dom_sf"/>
</dbReference>
<dbReference type="RefSeq" id="WP_116225371.1">
    <property type="nucleotide sequence ID" value="NZ_AP018437.1"/>
</dbReference>
<keyword evidence="4" id="KW-1185">Reference proteome</keyword>
<dbReference type="Pfam" id="PF01370">
    <property type="entry name" value="Epimerase"/>
    <property type="match status" value="1"/>
</dbReference>
<dbReference type="PANTHER" id="PTHR43000">
    <property type="entry name" value="DTDP-D-GLUCOSE 4,6-DEHYDRATASE-RELATED"/>
    <property type="match status" value="1"/>
</dbReference>
<evidence type="ECO:0000259" key="2">
    <source>
        <dbReference type="Pfam" id="PF01370"/>
    </source>
</evidence>
<protein>
    <submittedName>
        <fullName evidence="3">UDP-glucose 4-epimerase</fullName>
    </submittedName>
</protein>